<accession>A0AA86RHI9</accession>
<evidence type="ECO:0000256" key="1">
    <source>
        <dbReference type="SAM" id="SignalP"/>
    </source>
</evidence>
<dbReference type="EMBL" id="CATOUU010001011">
    <property type="protein sequence ID" value="CAI9967070.1"/>
    <property type="molecule type" value="Genomic_DNA"/>
</dbReference>
<feature type="signal peptide" evidence="1">
    <location>
        <begin position="1"/>
        <end position="25"/>
    </location>
</feature>
<dbReference type="AlphaFoldDB" id="A0AA86RHI9"/>
<dbReference type="Proteomes" id="UP001642409">
    <property type="component" value="Unassembled WGS sequence"/>
</dbReference>
<dbReference type="EMBL" id="CAXDID020000955">
    <property type="protein sequence ID" value="CAL6116097.1"/>
    <property type="molecule type" value="Genomic_DNA"/>
</dbReference>
<proteinExistence type="predicted"/>
<sequence>MRALENKVLLLFIFFVLIFLNALNCKPTLLICTSSGSEIAEPATMFMKAQSVHHRVLLELLLPFMKTAQQHFLLNILCFFRIDLQPKYLAYTLKFICPSTHLRICEE</sequence>
<organism evidence="2">
    <name type="scientific">Hexamita inflata</name>
    <dbReference type="NCBI Taxonomy" id="28002"/>
    <lineage>
        <taxon>Eukaryota</taxon>
        <taxon>Metamonada</taxon>
        <taxon>Diplomonadida</taxon>
        <taxon>Hexamitidae</taxon>
        <taxon>Hexamitinae</taxon>
        <taxon>Hexamita</taxon>
    </lineage>
</organism>
<feature type="chain" id="PRO_5041720135" evidence="1">
    <location>
        <begin position="26"/>
        <end position="107"/>
    </location>
</feature>
<keyword evidence="1" id="KW-0732">Signal</keyword>
<gene>
    <name evidence="2" type="ORF">HINF_LOCUS54715</name>
    <name evidence="3" type="ORF">HINF_LOCUS78912</name>
</gene>
<evidence type="ECO:0000313" key="2">
    <source>
        <dbReference type="EMBL" id="CAI9967070.1"/>
    </source>
</evidence>
<comment type="caution">
    <text evidence="2">The sequence shown here is derived from an EMBL/GenBank/DDBJ whole genome shotgun (WGS) entry which is preliminary data.</text>
</comment>
<name>A0AA86RHI9_9EUKA</name>
<evidence type="ECO:0000313" key="4">
    <source>
        <dbReference type="Proteomes" id="UP001642409"/>
    </source>
</evidence>
<evidence type="ECO:0000313" key="3">
    <source>
        <dbReference type="EMBL" id="CAL6116097.1"/>
    </source>
</evidence>
<reference evidence="2" key="1">
    <citation type="submission" date="2023-06" db="EMBL/GenBank/DDBJ databases">
        <authorList>
            <person name="Kurt Z."/>
        </authorList>
    </citation>
    <scope>NUCLEOTIDE SEQUENCE</scope>
</reference>
<keyword evidence="4" id="KW-1185">Reference proteome</keyword>
<reference evidence="3 4" key="2">
    <citation type="submission" date="2024-07" db="EMBL/GenBank/DDBJ databases">
        <authorList>
            <person name="Akdeniz Z."/>
        </authorList>
    </citation>
    <scope>NUCLEOTIDE SEQUENCE [LARGE SCALE GENOMIC DNA]</scope>
</reference>
<protein>
    <submittedName>
        <fullName evidence="3">Hypothetical_protein</fullName>
    </submittedName>
</protein>